<evidence type="ECO:0000256" key="2">
    <source>
        <dbReference type="ARBA" id="ARBA00022692"/>
    </source>
</evidence>
<protein>
    <recommendedName>
        <fullName evidence="7">Sugar phosphate transporter domain-containing protein</fullName>
    </recommendedName>
</protein>
<comment type="caution">
    <text evidence="8">The sequence shown here is derived from an EMBL/GenBank/DDBJ whole genome shotgun (WGS) entry which is preliminary data.</text>
</comment>
<evidence type="ECO:0000256" key="4">
    <source>
        <dbReference type="ARBA" id="ARBA00023136"/>
    </source>
</evidence>
<feature type="transmembrane region" description="Helical" evidence="6">
    <location>
        <begin position="234"/>
        <end position="252"/>
    </location>
</feature>
<dbReference type="Proteomes" id="UP001556367">
    <property type="component" value="Unassembled WGS sequence"/>
</dbReference>
<reference evidence="9" key="1">
    <citation type="submission" date="2024-06" db="EMBL/GenBank/DDBJ databases">
        <title>Multi-omics analyses provide insights into the biosynthesis of the anticancer antibiotic pleurotin in Hohenbuehelia grisea.</title>
        <authorList>
            <person name="Weaver J.A."/>
            <person name="Alberti F."/>
        </authorList>
    </citation>
    <scope>NUCLEOTIDE SEQUENCE [LARGE SCALE GENOMIC DNA]</scope>
    <source>
        <strain evidence="9">T-177</strain>
    </source>
</reference>
<evidence type="ECO:0000256" key="3">
    <source>
        <dbReference type="ARBA" id="ARBA00022989"/>
    </source>
</evidence>
<sequence length="343" mass="37330">MPSPIHEEASKFENMSEEKEVKEPLLDDHDDSPLPTPVSATPPKSKLKLSAAAIIPIWIALSSTVIIYNNYLYNTLNFKFPVFLVTYHLGFAAVGTRVLQRTTNLLDGVKDVNMTKDVFVKSILPIGLLFSGSLILSNTAYLYLSVAYIQMLKAFTPVAILLISWTFRIQEPSKKLAVIILMISCGVALASHGELHFNIIGFITQASAVAFEASRLVMIQVLLHGMKMDPLVSLHYYAPVCALINLCFLPFTEGLEPFYDLARIGPLILLSNAFVAFLLNVAAVFLVSAGSGLVLTLAGVFKDILLITGSVLIFSAQITPLQVFGYSIALGGLILYKTAGSSK</sequence>
<keyword evidence="3 6" id="KW-1133">Transmembrane helix</keyword>
<dbReference type="InterPro" id="IPR004853">
    <property type="entry name" value="Sugar_P_trans_dom"/>
</dbReference>
<evidence type="ECO:0000313" key="9">
    <source>
        <dbReference type="Proteomes" id="UP001556367"/>
    </source>
</evidence>
<dbReference type="SUPFAM" id="SSF103481">
    <property type="entry name" value="Multidrug resistance efflux transporter EmrE"/>
    <property type="match status" value="1"/>
</dbReference>
<name>A0ABR3JY78_9AGAR</name>
<feature type="transmembrane region" description="Helical" evidence="6">
    <location>
        <begin position="118"/>
        <end position="136"/>
    </location>
</feature>
<keyword evidence="2 6" id="KW-0812">Transmembrane</keyword>
<keyword evidence="4 6" id="KW-0472">Membrane</keyword>
<feature type="transmembrane region" description="Helical" evidence="6">
    <location>
        <begin position="176"/>
        <end position="193"/>
    </location>
</feature>
<comment type="subcellular location">
    <subcellularLocation>
        <location evidence="1">Membrane</location>
        <topology evidence="1">Multi-pass membrane protein</topology>
    </subcellularLocation>
</comment>
<evidence type="ECO:0000259" key="7">
    <source>
        <dbReference type="Pfam" id="PF03151"/>
    </source>
</evidence>
<organism evidence="8 9">
    <name type="scientific">Hohenbuehelia grisea</name>
    <dbReference type="NCBI Taxonomy" id="104357"/>
    <lineage>
        <taxon>Eukaryota</taxon>
        <taxon>Fungi</taxon>
        <taxon>Dikarya</taxon>
        <taxon>Basidiomycota</taxon>
        <taxon>Agaricomycotina</taxon>
        <taxon>Agaricomycetes</taxon>
        <taxon>Agaricomycetidae</taxon>
        <taxon>Agaricales</taxon>
        <taxon>Pleurotineae</taxon>
        <taxon>Pleurotaceae</taxon>
        <taxon>Hohenbuehelia</taxon>
    </lineage>
</organism>
<feature type="compositionally biased region" description="Basic and acidic residues" evidence="5">
    <location>
        <begin position="1"/>
        <end position="27"/>
    </location>
</feature>
<feature type="transmembrane region" description="Helical" evidence="6">
    <location>
        <begin position="321"/>
        <end position="339"/>
    </location>
</feature>
<evidence type="ECO:0000256" key="5">
    <source>
        <dbReference type="SAM" id="MobiDB-lite"/>
    </source>
</evidence>
<accession>A0ABR3JY78</accession>
<evidence type="ECO:0000256" key="1">
    <source>
        <dbReference type="ARBA" id="ARBA00004141"/>
    </source>
</evidence>
<gene>
    <name evidence="8" type="ORF">HGRIS_011719</name>
</gene>
<feature type="region of interest" description="Disordered" evidence="5">
    <location>
        <begin position="1"/>
        <end position="44"/>
    </location>
</feature>
<feature type="domain" description="Sugar phosphate transporter" evidence="7">
    <location>
        <begin position="52"/>
        <end position="336"/>
    </location>
</feature>
<evidence type="ECO:0000313" key="8">
    <source>
        <dbReference type="EMBL" id="KAL0960071.1"/>
    </source>
</evidence>
<evidence type="ECO:0000256" key="6">
    <source>
        <dbReference type="SAM" id="Phobius"/>
    </source>
</evidence>
<keyword evidence="9" id="KW-1185">Reference proteome</keyword>
<feature type="transmembrane region" description="Helical" evidence="6">
    <location>
        <begin position="80"/>
        <end position="98"/>
    </location>
</feature>
<feature type="transmembrane region" description="Helical" evidence="6">
    <location>
        <begin position="294"/>
        <end position="315"/>
    </location>
</feature>
<dbReference type="EMBL" id="JASNQZ010000002">
    <property type="protein sequence ID" value="KAL0960071.1"/>
    <property type="molecule type" value="Genomic_DNA"/>
</dbReference>
<feature type="transmembrane region" description="Helical" evidence="6">
    <location>
        <begin position="199"/>
        <end position="222"/>
    </location>
</feature>
<feature type="transmembrane region" description="Helical" evidence="6">
    <location>
        <begin position="264"/>
        <end position="287"/>
    </location>
</feature>
<dbReference type="PANTHER" id="PTHR11132">
    <property type="entry name" value="SOLUTE CARRIER FAMILY 35"/>
    <property type="match status" value="1"/>
</dbReference>
<feature type="transmembrane region" description="Helical" evidence="6">
    <location>
        <begin position="49"/>
        <end position="68"/>
    </location>
</feature>
<proteinExistence type="predicted"/>
<dbReference type="InterPro" id="IPR037185">
    <property type="entry name" value="EmrE-like"/>
</dbReference>
<dbReference type="InterPro" id="IPR050186">
    <property type="entry name" value="TPT_transporter"/>
</dbReference>
<dbReference type="Pfam" id="PF03151">
    <property type="entry name" value="TPT"/>
    <property type="match status" value="1"/>
</dbReference>